<keyword evidence="6" id="KW-0812">Transmembrane</keyword>
<evidence type="ECO:0000259" key="7">
    <source>
        <dbReference type="PROSITE" id="PS50893"/>
    </source>
</evidence>
<evidence type="ECO:0000313" key="9">
    <source>
        <dbReference type="Proteomes" id="UP001187531"/>
    </source>
</evidence>
<evidence type="ECO:0000256" key="1">
    <source>
        <dbReference type="ARBA" id="ARBA00011054"/>
    </source>
</evidence>
<feature type="compositionally biased region" description="Basic and acidic residues" evidence="5">
    <location>
        <begin position="123"/>
        <end position="141"/>
    </location>
</feature>
<keyword evidence="3" id="KW-0547">Nucleotide-binding</keyword>
<evidence type="ECO:0000256" key="4">
    <source>
        <dbReference type="ARBA" id="ARBA00022840"/>
    </source>
</evidence>
<evidence type="ECO:0000256" key="5">
    <source>
        <dbReference type="SAM" id="MobiDB-lite"/>
    </source>
</evidence>
<feature type="domain" description="ABC transporter" evidence="7">
    <location>
        <begin position="242"/>
        <end position="492"/>
    </location>
</feature>
<name>A0AA88HCG0_ARTSF</name>
<keyword evidence="9" id="KW-1185">Reference proteome</keyword>
<reference evidence="8" key="1">
    <citation type="submission" date="2023-07" db="EMBL/GenBank/DDBJ databases">
        <title>Chromosome-level genome assembly of Artemia franciscana.</title>
        <authorList>
            <person name="Jo E."/>
        </authorList>
    </citation>
    <scope>NUCLEOTIDE SEQUENCE</scope>
    <source>
        <tissue evidence="8">Whole body</tissue>
    </source>
</reference>
<accession>A0AA88HCG0</accession>
<sequence length="783" mass="88436">MNSVKKIFIGTAVVSVAAICVVGVTKNIRKMLEVSEPVVETLAANSMKRQEANKVAAKPVESQKKFNEEGFVEDFQKGDPKKFNDNLPKLSQSKLLERDQKILEKVAEPVTVAVKSMKRQERTAFKDDTQRKIKPGIDKKDAKARKAAKSETSKKEKQVEKAPLAEDFDKEGFGEDFQKGEPKKFNTDLPKLSRHDKKKFKKEQAAKKSAASKMEGSGASACEEAFSLSPVQQFAKSGGNDIKIDSFSLKAGSLEILSNTSLLITMGRRYGLVGRNGAGKTTLLRHIAEKKLQIPPHIDVLLCEQEVVADEKTPVQIILNADTERCKIIDKRKKLETYQEKYGENIEKIQNKIIEIDSQWQAIGADSAESKARRILSGLGFDSEMQNKASKDLSGGWRMRISLARALYLEPTLLLLDEPTNQLDFKAYFWLDNFLQAWKKTLLVVSHDQSILDNVCTDIIHLCADQKHLKYYKGNYSQYKNMAQQQRKKLEKEYEKQQKKLKEMKAQGKSKKQAELRQKEVGLRTRKQEKNKLRPTEEDAKAPELLQKIKKNYAVSFSFPATSDLRSPVLEIDQVTFGWVPERPLFEEIDLSLGMKSRVAIMGLNGVGKSTFLKILTGEETPQKGKVTRYSRLKIGKFSQHSEEHLPADESPTGYLLRRFGALLDGKPQNARKALGTMGLSPHAHYIKIRDLSGGQKARVVLTELFLTAPDLLILDEPTNNLDIESINALKDAFMDYKGGVVMVTHNNHLIEDYTLYVMENQTIKKIEGNFHDFKKKVIEEIG</sequence>
<keyword evidence="6" id="KW-1133">Transmembrane helix</keyword>
<dbReference type="SMART" id="SM00382">
    <property type="entry name" value="AAA"/>
    <property type="match status" value="2"/>
</dbReference>
<dbReference type="FunFam" id="3.40.50.300:FF:001092">
    <property type="entry name" value="ATP-binding cassette sub-family F member 2"/>
    <property type="match status" value="1"/>
</dbReference>
<dbReference type="InterPro" id="IPR017871">
    <property type="entry name" value="ABC_transporter-like_CS"/>
</dbReference>
<evidence type="ECO:0000256" key="3">
    <source>
        <dbReference type="ARBA" id="ARBA00022741"/>
    </source>
</evidence>
<feature type="compositionally biased region" description="Basic residues" evidence="5">
    <location>
        <begin position="192"/>
        <end position="201"/>
    </location>
</feature>
<keyword evidence="6" id="KW-0472">Membrane</keyword>
<dbReference type="Proteomes" id="UP001187531">
    <property type="component" value="Unassembled WGS sequence"/>
</dbReference>
<feature type="domain" description="ABC transporter" evidence="7">
    <location>
        <begin position="570"/>
        <end position="780"/>
    </location>
</feature>
<dbReference type="InterPro" id="IPR050611">
    <property type="entry name" value="ABCF"/>
</dbReference>
<dbReference type="InterPro" id="IPR032781">
    <property type="entry name" value="ABC_tran_Xtn"/>
</dbReference>
<dbReference type="PANTHER" id="PTHR19211:SF14">
    <property type="entry name" value="ATP-BINDING CASSETTE SUB-FAMILY F MEMBER 1"/>
    <property type="match status" value="1"/>
</dbReference>
<proteinExistence type="inferred from homology"/>
<evidence type="ECO:0000256" key="2">
    <source>
        <dbReference type="ARBA" id="ARBA00022737"/>
    </source>
</evidence>
<dbReference type="FunFam" id="3.40.50.300:FF:000011">
    <property type="entry name" value="Putative ABC transporter ATP-binding component"/>
    <property type="match status" value="1"/>
</dbReference>
<comment type="similarity">
    <text evidence="1">Belongs to the ABC transporter superfamily. ABCF family. EF3 subfamily.</text>
</comment>
<feature type="region of interest" description="Disordered" evidence="5">
    <location>
        <begin position="123"/>
        <end position="214"/>
    </location>
</feature>
<evidence type="ECO:0000313" key="8">
    <source>
        <dbReference type="EMBL" id="KAK2704931.1"/>
    </source>
</evidence>
<dbReference type="PROSITE" id="PS50893">
    <property type="entry name" value="ABC_TRANSPORTER_2"/>
    <property type="match status" value="2"/>
</dbReference>
<dbReference type="GO" id="GO:0005524">
    <property type="term" value="F:ATP binding"/>
    <property type="evidence" value="ECO:0007669"/>
    <property type="project" value="UniProtKB-KW"/>
</dbReference>
<comment type="caution">
    <text evidence="8">The sequence shown here is derived from an EMBL/GenBank/DDBJ whole genome shotgun (WGS) entry which is preliminary data.</text>
</comment>
<dbReference type="PANTHER" id="PTHR19211">
    <property type="entry name" value="ATP-BINDING TRANSPORT PROTEIN-RELATED"/>
    <property type="match status" value="1"/>
</dbReference>
<feature type="transmembrane region" description="Helical" evidence="6">
    <location>
        <begin position="7"/>
        <end position="25"/>
    </location>
</feature>
<dbReference type="Pfam" id="PF12848">
    <property type="entry name" value="ABC_tran_Xtn"/>
    <property type="match status" value="1"/>
</dbReference>
<dbReference type="InterPro" id="IPR003593">
    <property type="entry name" value="AAA+_ATPase"/>
</dbReference>
<dbReference type="SUPFAM" id="SSF52540">
    <property type="entry name" value="P-loop containing nucleoside triphosphate hydrolases"/>
    <property type="match status" value="2"/>
</dbReference>
<evidence type="ECO:0000256" key="6">
    <source>
        <dbReference type="SAM" id="Phobius"/>
    </source>
</evidence>
<keyword evidence="4" id="KW-0067">ATP-binding</keyword>
<keyword evidence="2" id="KW-0677">Repeat</keyword>
<dbReference type="Gene3D" id="3.40.50.300">
    <property type="entry name" value="P-loop containing nucleotide triphosphate hydrolases"/>
    <property type="match status" value="2"/>
</dbReference>
<dbReference type="Pfam" id="PF00005">
    <property type="entry name" value="ABC_tran"/>
    <property type="match status" value="2"/>
</dbReference>
<dbReference type="CDD" id="cd03221">
    <property type="entry name" value="ABCF_EF-3"/>
    <property type="match status" value="1"/>
</dbReference>
<feature type="compositionally biased region" description="Basic and acidic residues" evidence="5">
    <location>
        <begin position="148"/>
        <end position="164"/>
    </location>
</feature>
<dbReference type="GO" id="GO:0016887">
    <property type="term" value="F:ATP hydrolysis activity"/>
    <property type="evidence" value="ECO:0007669"/>
    <property type="project" value="InterPro"/>
</dbReference>
<dbReference type="EMBL" id="JAVRJZ010000021">
    <property type="protein sequence ID" value="KAK2704931.1"/>
    <property type="molecule type" value="Genomic_DNA"/>
</dbReference>
<protein>
    <recommendedName>
        <fullName evidence="7">ABC transporter domain-containing protein</fullName>
    </recommendedName>
</protein>
<dbReference type="InterPro" id="IPR027417">
    <property type="entry name" value="P-loop_NTPase"/>
</dbReference>
<dbReference type="AlphaFoldDB" id="A0AA88HCG0"/>
<feature type="compositionally biased region" description="Basic and acidic residues" evidence="5">
    <location>
        <begin position="170"/>
        <end position="186"/>
    </location>
</feature>
<gene>
    <name evidence="8" type="ORF">QYM36_017097</name>
</gene>
<feature type="region of interest" description="Disordered" evidence="5">
    <location>
        <begin position="503"/>
        <end position="539"/>
    </location>
</feature>
<organism evidence="8 9">
    <name type="scientific">Artemia franciscana</name>
    <name type="common">Brine shrimp</name>
    <name type="synonym">Artemia sanfranciscana</name>
    <dbReference type="NCBI Taxonomy" id="6661"/>
    <lineage>
        <taxon>Eukaryota</taxon>
        <taxon>Metazoa</taxon>
        <taxon>Ecdysozoa</taxon>
        <taxon>Arthropoda</taxon>
        <taxon>Crustacea</taxon>
        <taxon>Branchiopoda</taxon>
        <taxon>Anostraca</taxon>
        <taxon>Artemiidae</taxon>
        <taxon>Artemia</taxon>
    </lineage>
</organism>
<dbReference type="PROSITE" id="PS00211">
    <property type="entry name" value="ABC_TRANSPORTER_1"/>
    <property type="match status" value="1"/>
</dbReference>
<dbReference type="InterPro" id="IPR003439">
    <property type="entry name" value="ABC_transporter-like_ATP-bd"/>
</dbReference>